<feature type="transmembrane region" description="Helical" evidence="7">
    <location>
        <begin position="12"/>
        <end position="34"/>
    </location>
</feature>
<evidence type="ECO:0000313" key="8">
    <source>
        <dbReference type="EMBL" id="CAG9860725.1"/>
    </source>
</evidence>
<feature type="transmembrane region" description="Helical" evidence="7">
    <location>
        <begin position="54"/>
        <end position="75"/>
    </location>
</feature>
<evidence type="ECO:0000313" key="9">
    <source>
        <dbReference type="Proteomes" id="UP001153712"/>
    </source>
</evidence>
<reference evidence="8" key="1">
    <citation type="submission" date="2022-01" db="EMBL/GenBank/DDBJ databases">
        <authorList>
            <person name="King R."/>
        </authorList>
    </citation>
    <scope>NUCLEOTIDE SEQUENCE</scope>
</reference>
<comment type="similarity">
    <text evidence="2 7">Belongs to the tetraspanin (TM4SF) family.</text>
</comment>
<feature type="transmembrane region" description="Helical" evidence="7">
    <location>
        <begin position="82"/>
        <end position="106"/>
    </location>
</feature>
<evidence type="ECO:0000256" key="4">
    <source>
        <dbReference type="ARBA" id="ARBA00022989"/>
    </source>
</evidence>
<feature type="disulfide bond" evidence="6">
    <location>
        <begin position="146"/>
        <end position="177"/>
    </location>
</feature>
<dbReference type="CDD" id="cd03156">
    <property type="entry name" value="uroplakin_I_like_LEL"/>
    <property type="match status" value="1"/>
</dbReference>
<dbReference type="InterPro" id="IPR000301">
    <property type="entry name" value="Tetraspanin_animals"/>
</dbReference>
<dbReference type="Proteomes" id="UP001153712">
    <property type="component" value="Chromosome 3"/>
</dbReference>
<comment type="subcellular location">
    <subcellularLocation>
        <location evidence="1 7">Membrane</location>
        <topology evidence="1 7">Multi-pass membrane protein</topology>
    </subcellularLocation>
</comment>
<name>A0A9N9XN98_PHYSR</name>
<dbReference type="AlphaFoldDB" id="A0A9N9XN98"/>
<dbReference type="EMBL" id="OU900096">
    <property type="protein sequence ID" value="CAG9860725.1"/>
    <property type="molecule type" value="Genomic_DNA"/>
</dbReference>
<feature type="transmembrane region" description="Helical" evidence="7">
    <location>
        <begin position="205"/>
        <end position="229"/>
    </location>
</feature>
<gene>
    <name evidence="8" type="ORF">PHYEVI_LOCUS7074</name>
</gene>
<dbReference type="OrthoDB" id="5982705at2759"/>
<dbReference type="Pfam" id="PF00335">
    <property type="entry name" value="Tetraspanin"/>
    <property type="match status" value="1"/>
</dbReference>
<dbReference type="InterPro" id="IPR008952">
    <property type="entry name" value="Tetraspanin_EC2_sf"/>
</dbReference>
<dbReference type="Gene3D" id="1.10.1450.10">
    <property type="entry name" value="Tetraspanin"/>
    <property type="match status" value="1"/>
</dbReference>
<keyword evidence="9" id="KW-1185">Reference proteome</keyword>
<dbReference type="PIRSF" id="PIRSF002419">
    <property type="entry name" value="Tetraspanin"/>
    <property type="match status" value="1"/>
</dbReference>
<evidence type="ECO:0000256" key="2">
    <source>
        <dbReference type="ARBA" id="ARBA00006840"/>
    </source>
</evidence>
<accession>A0A9N9XN98</accession>
<evidence type="ECO:0000256" key="7">
    <source>
        <dbReference type="RuleBase" id="RU361218"/>
    </source>
</evidence>
<organism evidence="8 9">
    <name type="scientific">Phyllotreta striolata</name>
    <name type="common">Striped flea beetle</name>
    <name type="synonym">Crioceris striolata</name>
    <dbReference type="NCBI Taxonomy" id="444603"/>
    <lineage>
        <taxon>Eukaryota</taxon>
        <taxon>Metazoa</taxon>
        <taxon>Ecdysozoa</taxon>
        <taxon>Arthropoda</taxon>
        <taxon>Hexapoda</taxon>
        <taxon>Insecta</taxon>
        <taxon>Pterygota</taxon>
        <taxon>Neoptera</taxon>
        <taxon>Endopterygota</taxon>
        <taxon>Coleoptera</taxon>
        <taxon>Polyphaga</taxon>
        <taxon>Cucujiformia</taxon>
        <taxon>Chrysomeloidea</taxon>
        <taxon>Chrysomelidae</taxon>
        <taxon>Galerucinae</taxon>
        <taxon>Alticini</taxon>
        <taxon>Phyllotreta</taxon>
    </lineage>
</organism>
<evidence type="ECO:0000256" key="5">
    <source>
        <dbReference type="ARBA" id="ARBA00023136"/>
    </source>
</evidence>
<evidence type="ECO:0000256" key="1">
    <source>
        <dbReference type="ARBA" id="ARBA00004141"/>
    </source>
</evidence>
<feature type="disulfide bond" evidence="6">
    <location>
        <begin position="147"/>
        <end position="164"/>
    </location>
</feature>
<proteinExistence type="inferred from homology"/>
<dbReference type="SUPFAM" id="SSF48652">
    <property type="entry name" value="Tetraspanin"/>
    <property type="match status" value="1"/>
</dbReference>
<dbReference type="PANTHER" id="PTHR19282">
    <property type="entry name" value="TETRASPANIN"/>
    <property type="match status" value="1"/>
</dbReference>
<dbReference type="GO" id="GO:0005886">
    <property type="term" value="C:plasma membrane"/>
    <property type="evidence" value="ECO:0007669"/>
    <property type="project" value="TreeGrafter"/>
</dbReference>
<sequence>MENCGMSLIKYLLFIFNFLFALSGLGVIITGAVVLSNVSDFNHFLSSDLLGPPVVLIVAGVIVFVIAFLGCFGAIKESYNMLMAFGGLLIIIFIMEIAVGVTAAVYRKDFQENLKQSLLDSIKRYTNGDVDSEKMPWHNVQQKLKCCGVNGPADWQGQNIPLSCCTEEQQQETVQYCTDYGVGNYMYQKGCFAYLTEQVEQNAKVLVGVGIGIAFIEIIGIVLACWLAFTIKKEQSEK</sequence>
<dbReference type="InterPro" id="IPR018503">
    <property type="entry name" value="Tetraspanin_CS"/>
</dbReference>
<keyword evidence="5 7" id="KW-0472">Membrane</keyword>
<keyword evidence="3 7" id="KW-0812">Transmembrane</keyword>
<keyword evidence="4 7" id="KW-1133">Transmembrane helix</keyword>
<evidence type="ECO:0000256" key="6">
    <source>
        <dbReference type="PIRSR" id="PIRSR002419-1"/>
    </source>
</evidence>
<dbReference type="PANTHER" id="PTHR19282:SF273">
    <property type="entry name" value="TETRASPANIN"/>
    <property type="match status" value="1"/>
</dbReference>
<dbReference type="PROSITE" id="PS00421">
    <property type="entry name" value="TM4_1"/>
    <property type="match status" value="1"/>
</dbReference>
<protein>
    <recommendedName>
        <fullName evidence="7">Tetraspanin</fullName>
    </recommendedName>
</protein>
<keyword evidence="6" id="KW-1015">Disulfide bond</keyword>
<dbReference type="InterPro" id="IPR018499">
    <property type="entry name" value="Tetraspanin/Peripherin"/>
</dbReference>
<evidence type="ECO:0000256" key="3">
    <source>
        <dbReference type="ARBA" id="ARBA00022692"/>
    </source>
</evidence>
<dbReference type="PRINTS" id="PR00259">
    <property type="entry name" value="TMFOUR"/>
</dbReference>